<dbReference type="EMBL" id="FOWC01000011">
    <property type="protein sequence ID" value="SFQ35769.1"/>
    <property type="molecule type" value="Genomic_DNA"/>
</dbReference>
<proteinExistence type="inferred from homology"/>
<accession>A0A1I5XUW9</accession>
<feature type="compositionally biased region" description="Basic and acidic residues" evidence="2">
    <location>
        <begin position="23"/>
        <end position="38"/>
    </location>
</feature>
<dbReference type="STRING" id="112413.SAMN05421854_11151"/>
<comment type="similarity">
    <text evidence="1">Belongs to the LytR/CpsA/Psr (LCP) family.</text>
</comment>
<dbReference type="OrthoDB" id="9782542at2"/>
<sequence length="542" mass="56927">MSENQDKPDRTADSADSPAVSDASDRGSDGTPEPKHAAAEPAAEEAAEETAAEETEPVTERAAADETKPATERATADETKPATERATADETKPATERATADETKPATERATTDETKPATERATTDETKPATERATTTSERKPSPHPRVALPQPSNPAPPEEPDRRSGRVTRVTRRVAIGLVSLLALSGTGYAYVTKDKLQDNVATADVLTPRAGEPPAPPADDGGTDILLVGSDARTDQQGNPLPPSMLKSLRTEDKAGINTDTVILLRIPKNGGKASAVSIPRDSWVDVPGRGKAKINSAYGVAKARAEQEERAQGEHDQAKIARDSDAAGRRALVQTVQDLTQARIDHYAEVNLLGFYLITEAVGGVPVCLNHATSDKDSGANFRRGVQTVSGGEALSFVRQRKNLPNGDLDRIKRQQAFLSSAMRKVLSAGTLTNPSMLNSLMDAVHRSFVLDDSLDVLEFAQQVKGIASGDLTFATIPVITTNGRSEDGQSIVEVDPAAVRKFVAGLAGRSSTGGGGAAAGAVSQSLDSGIPGVPCVD</sequence>
<dbReference type="InterPro" id="IPR050922">
    <property type="entry name" value="LytR/CpsA/Psr_CW_biosynth"/>
</dbReference>
<evidence type="ECO:0000256" key="1">
    <source>
        <dbReference type="ARBA" id="ARBA00006068"/>
    </source>
</evidence>
<dbReference type="NCBIfam" id="TIGR00350">
    <property type="entry name" value="lytR_cpsA_psr"/>
    <property type="match status" value="1"/>
</dbReference>
<protein>
    <submittedName>
        <fullName evidence="4">Cell envelope-related function transcriptional attenuator common domain-containing protein</fullName>
    </submittedName>
</protein>
<dbReference type="Proteomes" id="UP000199137">
    <property type="component" value="Unassembled WGS sequence"/>
</dbReference>
<organism evidence="4 5">
    <name type="scientific">Amycolatopsis rubida</name>
    <dbReference type="NCBI Taxonomy" id="112413"/>
    <lineage>
        <taxon>Bacteria</taxon>
        <taxon>Bacillati</taxon>
        <taxon>Actinomycetota</taxon>
        <taxon>Actinomycetes</taxon>
        <taxon>Pseudonocardiales</taxon>
        <taxon>Pseudonocardiaceae</taxon>
        <taxon>Amycolatopsis</taxon>
    </lineage>
</organism>
<dbReference type="PANTHER" id="PTHR33392">
    <property type="entry name" value="POLYISOPRENYL-TEICHOIC ACID--PEPTIDOGLYCAN TEICHOIC ACID TRANSFERASE TAGU"/>
    <property type="match status" value="1"/>
</dbReference>
<feature type="compositionally biased region" description="Basic and acidic residues" evidence="2">
    <location>
        <begin position="58"/>
        <end position="131"/>
    </location>
</feature>
<feature type="compositionally biased region" description="Basic and acidic residues" evidence="2">
    <location>
        <begin position="1"/>
        <end position="13"/>
    </location>
</feature>
<evidence type="ECO:0000259" key="3">
    <source>
        <dbReference type="Pfam" id="PF03816"/>
    </source>
</evidence>
<name>A0A1I5XUW9_9PSEU</name>
<feature type="compositionally biased region" description="Acidic residues" evidence="2">
    <location>
        <begin position="42"/>
        <end position="57"/>
    </location>
</feature>
<dbReference type="AlphaFoldDB" id="A0A1I5XUW9"/>
<evidence type="ECO:0000256" key="2">
    <source>
        <dbReference type="SAM" id="MobiDB-lite"/>
    </source>
</evidence>
<dbReference type="InterPro" id="IPR004474">
    <property type="entry name" value="LytR_CpsA_psr"/>
</dbReference>
<feature type="region of interest" description="Disordered" evidence="2">
    <location>
        <begin position="1"/>
        <end position="170"/>
    </location>
</feature>
<reference evidence="4 5" key="1">
    <citation type="submission" date="2016-10" db="EMBL/GenBank/DDBJ databases">
        <authorList>
            <person name="de Groot N.N."/>
        </authorList>
    </citation>
    <scope>NUCLEOTIDE SEQUENCE [LARGE SCALE GENOMIC DNA]</scope>
    <source>
        <strain evidence="4 5">DSM 44637</strain>
    </source>
</reference>
<feature type="domain" description="Cell envelope-related transcriptional attenuator" evidence="3">
    <location>
        <begin position="261"/>
        <end position="431"/>
    </location>
</feature>
<evidence type="ECO:0000313" key="5">
    <source>
        <dbReference type="Proteomes" id="UP000199137"/>
    </source>
</evidence>
<evidence type="ECO:0000313" key="4">
    <source>
        <dbReference type="EMBL" id="SFQ35769.1"/>
    </source>
</evidence>
<gene>
    <name evidence="4" type="ORF">SAMN05421854_11151</name>
</gene>
<dbReference type="PANTHER" id="PTHR33392:SF6">
    <property type="entry name" value="POLYISOPRENYL-TEICHOIC ACID--PEPTIDOGLYCAN TEICHOIC ACID TRANSFERASE TAGU"/>
    <property type="match status" value="1"/>
</dbReference>
<dbReference type="Gene3D" id="3.40.630.190">
    <property type="entry name" value="LCP protein"/>
    <property type="match status" value="1"/>
</dbReference>
<dbReference type="Pfam" id="PF03816">
    <property type="entry name" value="LytR_cpsA_psr"/>
    <property type="match status" value="1"/>
</dbReference>